<dbReference type="Proteomes" id="UP000789706">
    <property type="component" value="Unassembled WGS sequence"/>
</dbReference>
<dbReference type="AlphaFoldDB" id="A0A9N9CLK2"/>
<name>A0A9N9CLK2_9GLOM</name>
<proteinExistence type="predicted"/>
<sequence>MIRAQVTGGFQRNLESSEGKVSGLQNNLNYVSGLQNNLGYVRGLQNNLSYVNETNKDLRKFAEKQTVTSDFADRNYFNCIKFTKPQIIINDSNIWSESFDSNISNSNFLSIESNVYFGTSAASHAKVEKLIKLLVDKKKEIDKVFESQPEYFIGLDFHENSSVPHISCWTTEPLDIIILEKLEELFDDEFEAMNFIISAYLQAKVYSLPDERNRKNLKFSIDVNDCRIGTMLSENWPPLRKLGSGYFLDSVEIWVTPIKDESMPNKLLYKVKDGPWPQQSNSDVDISKVHESKHGISASISRDPGAILSKGIMNGQEIKSVTKEWELTVDGSCRTGLGWRYQYTAENLHKNFKRRRNFAPGIHSCHWETLEPMSGFHITINQVICCKITDGWRKLKPYTKSNLMQICPKMSHTIKITFNSLESFNENFEKLMKSKESHDDLINVTLVKKASPQIEDPNGGNIIERSVKIFTKPQISINKLDIWSDSFDSNFLSIESNVYFGTSADSHAKVEKLIELLMDKKEKIDEVFKSQSAYFIGPDFHENSSLEELFDGEFEAMSYVITSTNDEYIDEEINENEYSA</sequence>
<feature type="non-terminal residue" evidence="1">
    <location>
        <position position="1"/>
    </location>
</feature>
<evidence type="ECO:0000313" key="1">
    <source>
        <dbReference type="EMBL" id="CAG8604586.1"/>
    </source>
</evidence>
<feature type="non-terminal residue" evidence="1">
    <location>
        <position position="580"/>
    </location>
</feature>
<comment type="caution">
    <text evidence="1">The sequence shown here is derived from an EMBL/GenBank/DDBJ whole genome shotgun (WGS) entry which is preliminary data.</text>
</comment>
<dbReference type="EMBL" id="CAJVPK010002022">
    <property type="protein sequence ID" value="CAG8604586.1"/>
    <property type="molecule type" value="Genomic_DNA"/>
</dbReference>
<evidence type="ECO:0000313" key="2">
    <source>
        <dbReference type="Proteomes" id="UP000789706"/>
    </source>
</evidence>
<protein>
    <submittedName>
        <fullName evidence="1">3788_t:CDS:1</fullName>
    </submittedName>
</protein>
<accession>A0A9N9CLK2</accession>
<gene>
    <name evidence="1" type="ORF">DEBURN_LOCUS9686</name>
</gene>
<keyword evidence="2" id="KW-1185">Reference proteome</keyword>
<organism evidence="1 2">
    <name type="scientific">Diversispora eburnea</name>
    <dbReference type="NCBI Taxonomy" id="1213867"/>
    <lineage>
        <taxon>Eukaryota</taxon>
        <taxon>Fungi</taxon>
        <taxon>Fungi incertae sedis</taxon>
        <taxon>Mucoromycota</taxon>
        <taxon>Glomeromycotina</taxon>
        <taxon>Glomeromycetes</taxon>
        <taxon>Diversisporales</taxon>
        <taxon>Diversisporaceae</taxon>
        <taxon>Diversispora</taxon>
    </lineage>
</organism>
<dbReference type="OrthoDB" id="2447036at2759"/>
<reference evidence="1" key="1">
    <citation type="submission" date="2021-06" db="EMBL/GenBank/DDBJ databases">
        <authorList>
            <person name="Kallberg Y."/>
            <person name="Tangrot J."/>
            <person name="Rosling A."/>
        </authorList>
    </citation>
    <scope>NUCLEOTIDE SEQUENCE</scope>
    <source>
        <strain evidence="1">AZ414A</strain>
    </source>
</reference>